<feature type="domain" description="HIT" evidence="4">
    <location>
        <begin position="5"/>
        <end position="110"/>
    </location>
</feature>
<sequence>MDNCVFCKIIRGEIPSAKVFEDEDFLAFLTINPINPGHTLVIPKKHISYVFDMEDSELGKFLMVCKPIAKALEKAFNPKTGKIGIMVAGLEVPHAHIHLIPMESEGDLNFANAKSVSPDELSQNAEKIKKEFVI</sequence>
<evidence type="ECO:0000256" key="1">
    <source>
        <dbReference type="PIRSR" id="PIRSR601310-1"/>
    </source>
</evidence>
<dbReference type="InterPro" id="IPR001310">
    <property type="entry name" value="Histidine_triad_HIT"/>
</dbReference>
<dbReference type="InterPro" id="IPR036265">
    <property type="entry name" value="HIT-like_sf"/>
</dbReference>
<dbReference type="AlphaFoldDB" id="A0A1F5N356"/>
<name>A0A1F5N356_9BACT</name>
<dbReference type="Proteomes" id="UP000177135">
    <property type="component" value="Unassembled WGS sequence"/>
</dbReference>
<dbReference type="Pfam" id="PF01230">
    <property type="entry name" value="HIT"/>
    <property type="match status" value="1"/>
</dbReference>
<dbReference type="GO" id="GO:0003824">
    <property type="term" value="F:catalytic activity"/>
    <property type="evidence" value="ECO:0007669"/>
    <property type="project" value="InterPro"/>
</dbReference>
<organism evidence="5 6">
    <name type="scientific">Candidatus Daviesbacteria bacterium RIFOXYD1_FULL_41_10</name>
    <dbReference type="NCBI Taxonomy" id="1797801"/>
    <lineage>
        <taxon>Bacteria</taxon>
        <taxon>Candidatus Daviesiibacteriota</taxon>
    </lineage>
</organism>
<evidence type="ECO:0000256" key="3">
    <source>
        <dbReference type="PROSITE-ProRule" id="PRU00464"/>
    </source>
</evidence>
<feature type="active site" description="Tele-AMP-histidine intermediate" evidence="1">
    <location>
        <position position="96"/>
    </location>
</feature>
<protein>
    <recommendedName>
        <fullName evidence="4">HIT domain-containing protein</fullName>
    </recommendedName>
</protein>
<reference evidence="5 6" key="1">
    <citation type="journal article" date="2016" name="Nat. Commun.">
        <title>Thousands of microbial genomes shed light on interconnected biogeochemical processes in an aquifer system.</title>
        <authorList>
            <person name="Anantharaman K."/>
            <person name="Brown C.T."/>
            <person name="Hug L.A."/>
            <person name="Sharon I."/>
            <person name="Castelle C.J."/>
            <person name="Probst A.J."/>
            <person name="Thomas B.C."/>
            <person name="Singh A."/>
            <person name="Wilkins M.J."/>
            <person name="Karaoz U."/>
            <person name="Brodie E.L."/>
            <person name="Williams K.H."/>
            <person name="Hubbard S.S."/>
            <person name="Banfield J.F."/>
        </authorList>
    </citation>
    <scope>NUCLEOTIDE SEQUENCE [LARGE SCALE GENOMIC DNA]</scope>
</reference>
<evidence type="ECO:0000313" key="5">
    <source>
        <dbReference type="EMBL" id="OGE72074.1"/>
    </source>
</evidence>
<proteinExistence type="predicted"/>
<dbReference type="PRINTS" id="PR00332">
    <property type="entry name" value="HISTRIAD"/>
</dbReference>
<dbReference type="PANTHER" id="PTHR46648:SF1">
    <property type="entry name" value="ADENOSINE 5'-MONOPHOSPHORAMIDASE HNT1"/>
    <property type="match status" value="1"/>
</dbReference>
<feature type="short sequence motif" description="Histidine triad motif" evidence="2 3">
    <location>
        <begin position="94"/>
        <end position="98"/>
    </location>
</feature>
<dbReference type="GO" id="GO:0009117">
    <property type="term" value="P:nucleotide metabolic process"/>
    <property type="evidence" value="ECO:0007669"/>
    <property type="project" value="TreeGrafter"/>
</dbReference>
<evidence type="ECO:0000259" key="4">
    <source>
        <dbReference type="PROSITE" id="PS51084"/>
    </source>
</evidence>
<accession>A0A1F5N356</accession>
<gene>
    <name evidence="5" type="ORF">A2617_02830</name>
</gene>
<dbReference type="PROSITE" id="PS51084">
    <property type="entry name" value="HIT_2"/>
    <property type="match status" value="1"/>
</dbReference>
<evidence type="ECO:0000256" key="2">
    <source>
        <dbReference type="PIRSR" id="PIRSR601310-3"/>
    </source>
</evidence>
<evidence type="ECO:0000313" key="6">
    <source>
        <dbReference type="Proteomes" id="UP000177135"/>
    </source>
</evidence>
<dbReference type="EMBL" id="MFEC01000002">
    <property type="protein sequence ID" value="OGE72074.1"/>
    <property type="molecule type" value="Genomic_DNA"/>
</dbReference>
<comment type="caution">
    <text evidence="5">The sequence shown here is derived from an EMBL/GenBank/DDBJ whole genome shotgun (WGS) entry which is preliminary data.</text>
</comment>
<dbReference type="InterPro" id="IPR011146">
    <property type="entry name" value="HIT-like"/>
</dbReference>
<dbReference type="Gene3D" id="3.30.428.10">
    <property type="entry name" value="HIT-like"/>
    <property type="match status" value="1"/>
</dbReference>
<dbReference type="PANTHER" id="PTHR46648">
    <property type="entry name" value="HIT FAMILY PROTEIN 1"/>
    <property type="match status" value="1"/>
</dbReference>
<dbReference type="SUPFAM" id="SSF54197">
    <property type="entry name" value="HIT-like"/>
    <property type="match status" value="1"/>
</dbReference>